<evidence type="ECO:0000256" key="11">
    <source>
        <dbReference type="ARBA" id="ARBA00023326"/>
    </source>
</evidence>
<comment type="subcellular location">
    <subcellularLocation>
        <location evidence="2">Secreted</location>
    </subcellularLocation>
</comment>
<keyword evidence="18" id="KW-1185">Reference proteome</keyword>
<keyword evidence="9 13" id="KW-0119">Carbohydrate metabolism</keyword>
<dbReference type="STRING" id="154538.A0A1M2V4G0"/>
<gene>
    <name evidence="17" type="ORF">TRAPUB_7031</name>
</gene>
<evidence type="ECO:0000256" key="6">
    <source>
        <dbReference type="ARBA" id="ARBA00022651"/>
    </source>
</evidence>
<evidence type="ECO:0000313" key="17">
    <source>
        <dbReference type="EMBL" id="OJT02464.1"/>
    </source>
</evidence>
<dbReference type="InterPro" id="IPR001000">
    <property type="entry name" value="GH10_dom"/>
</dbReference>
<keyword evidence="8 13" id="KW-0378">Hydrolase</keyword>
<dbReference type="EC" id="3.2.1.8" evidence="13"/>
<dbReference type="SUPFAM" id="SSF51445">
    <property type="entry name" value="(Trans)glycosidases"/>
    <property type="match status" value="1"/>
</dbReference>
<feature type="compositionally biased region" description="Low complexity" evidence="14">
    <location>
        <begin position="55"/>
        <end position="72"/>
    </location>
</feature>
<keyword evidence="6 17" id="KW-0858">Xylan degradation</keyword>
<sequence>MNLSASFAVLVALIPYALAQSPEWGQCGGTGYTGATTCVSGTVTGEPNADGHLKATSAPSAPSPTVSTGAPAPSVSGLHTLAKAAGKLYFGSATDNPELTDTAYVAKLSDNAEFGQITPGNSMKWDATEPTRGTFTFTGGDVVASLAEKNGQLLRGHNCVWYNQLPSWVANGHFTAADLTDVITTHCGTLVGHYKGQIFLGCDQRSVVVNRIARATFLIPSYSEPFNDDGTWRSDVFFNTLGQSYVSIALKAARAADPNAKLYINDYNIEQTGAKSTAMLNLVKQLQADGVPIDGVGFQSHFIVGEVPGSFQTVLEQFTALGLEVAITELDIRMTLPATDALLAQQQKDYQSVVQACMNVQGCVGVTIWDWTDKYSWVPSTFSGQGAALPWDETFNKKPAYSGITAALA</sequence>
<dbReference type="InterPro" id="IPR031158">
    <property type="entry name" value="GH10_AS"/>
</dbReference>
<comment type="catalytic activity">
    <reaction evidence="1 13">
        <text>Endohydrolysis of (1-&gt;4)-beta-D-xylosidic linkages in xylans.</text>
        <dbReference type="EC" id="3.2.1.8"/>
    </reaction>
</comment>
<evidence type="ECO:0000259" key="16">
    <source>
        <dbReference type="PROSITE" id="PS51760"/>
    </source>
</evidence>
<evidence type="ECO:0000313" key="18">
    <source>
        <dbReference type="Proteomes" id="UP000184267"/>
    </source>
</evidence>
<keyword evidence="11 13" id="KW-0624">Polysaccharide degradation</keyword>
<dbReference type="PRINTS" id="PR00134">
    <property type="entry name" value="GLHYDRLASE10"/>
</dbReference>
<evidence type="ECO:0000256" key="8">
    <source>
        <dbReference type="ARBA" id="ARBA00022801"/>
    </source>
</evidence>
<reference evidence="17 18" key="1">
    <citation type="submission" date="2016-10" db="EMBL/GenBank/DDBJ databases">
        <title>Genome sequence of the basidiomycete white-rot fungus Trametes pubescens.</title>
        <authorList>
            <person name="Makela M.R."/>
            <person name="Granchi Z."/>
            <person name="Peng M."/>
            <person name="De Vries R.P."/>
            <person name="Grigoriev I."/>
            <person name="Riley R."/>
            <person name="Hilden K."/>
        </authorList>
    </citation>
    <scope>NUCLEOTIDE SEQUENCE [LARGE SCALE GENOMIC DNA]</scope>
    <source>
        <strain evidence="17 18">FBCC735</strain>
    </source>
</reference>
<dbReference type="GO" id="GO:0045493">
    <property type="term" value="P:xylan catabolic process"/>
    <property type="evidence" value="ECO:0007669"/>
    <property type="project" value="UniProtKB-KW"/>
</dbReference>
<keyword evidence="10 13" id="KW-0326">Glycosidase</keyword>
<dbReference type="EMBL" id="MNAD01001670">
    <property type="protein sequence ID" value="OJT02464.1"/>
    <property type="molecule type" value="Genomic_DNA"/>
</dbReference>
<feature type="domain" description="GH10" evidence="16">
    <location>
        <begin position="75"/>
        <end position="407"/>
    </location>
</feature>
<comment type="pathway">
    <text evidence="3">Glycan degradation; xylan degradation.</text>
</comment>
<dbReference type="GO" id="GO:0031176">
    <property type="term" value="F:endo-1,4-beta-xylanase activity"/>
    <property type="evidence" value="ECO:0007669"/>
    <property type="project" value="UniProtKB-EC"/>
</dbReference>
<dbReference type="InterPro" id="IPR044846">
    <property type="entry name" value="GH10"/>
</dbReference>
<dbReference type="PANTHER" id="PTHR31490">
    <property type="entry name" value="GLYCOSYL HYDROLASE"/>
    <property type="match status" value="1"/>
</dbReference>
<dbReference type="Pfam" id="PF00331">
    <property type="entry name" value="Glyco_hydro_10"/>
    <property type="match status" value="1"/>
</dbReference>
<dbReference type="Gene3D" id="3.20.20.80">
    <property type="entry name" value="Glycosidases"/>
    <property type="match status" value="1"/>
</dbReference>
<evidence type="ECO:0000256" key="9">
    <source>
        <dbReference type="ARBA" id="ARBA00023277"/>
    </source>
</evidence>
<dbReference type="GO" id="GO:0030248">
    <property type="term" value="F:cellulose binding"/>
    <property type="evidence" value="ECO:0007669"/>
    <property type="project" value="InterPro"/>
</dbReference>
<dbReference type="AlphaFoldDB" id="A0A1M2V4G0"/>
<dbReference type="PROSITE" id="PS51760">
    <property type="entry name" value="GH10_2"/>
    <property type="match status" value="1"/>
</dbReference>
<evidence type="ECO:0000256" key="5">
    <source>
        <dbReference type="ARBA" id="ARBA00022525"/>
    </source>
</evidence>
<dbReference type="PROSITE" id="PS00591">
    <property type="entry name" value="GH10_1"/>
    <property type="match status" value="1"/>
</dbReference>
<evidence type="ECO:0000256" key="7">
    <source>
        <dbReference type="ARBA" id="ARBA00022729"/>
    </source>
</evidence>
<dbReference type="GO" id="GO:0005576">
    <property type="term" value="C:extracellular region"/>
    <property type="evidence" value="ECO:0007669"/>
    <property type="project" value="UniProtKB-SubCell"/>
</dbReference>
<dbReference type="SUPFAM" id="SSF57180">
    <property type="entry name" value="Cellulose-binding domain"/>
    <property type="match status" value="1"/>
</dbReference>
<feature type="chain" id="PRO_5012092453" description="Beta-xylanase" evidence="15">
    <location>
        <begin position="20"/>
        <end position="409"/>
    </location>
</feature>
<evidence type="ECO:0000256" key="12">
    <source>
        <dbReference type="PROSITE-ProRule" id="PRU10061"/>
    </source>
</evidence>
<comment type="caution">
    <text evidence="17">The sequence shown here is derived from an EMBL/GenBank/DDBJ whole genome shotgun (WGS) entry which is preliminary data.</text>
</comment>
<dbReference type="OMA" id="CVGFTIW"/>
<dbReference type="Pfam" id="PF00734">
    <property type="entry name" value="CBM_1"/>
    <property type="match status" value="1"/>
</dbReference>
<protein>
    <recommendedName>
        <fullName evidence="13">Beta-xylanase</fullName>
        <ecNumber evidence="13">3.2.1.8</ecNumber>
    </recommendedName>
</protein>
<evidence type="ECO:0000256" key="4">
    <source>
        <dbReference type="ARBA" id="ARBA00007495"/>
    </source>
</evidence>
<dbReference type="InterPro" id="IPR000254">
    <property type="entry name" value="CBD"/>
</dbReference>
<dbReference type="InterPro" id="IPR035971">
    <property type="entry name" value="CBD_sf"/>
</dbReference>
<keyword evidence="7 15" id="KW-0732">Signal</keyword>
<organism evidence="17 18">
    <name type="scientific">Trametes pubescens</name>
    <name type="common">White-rot fungus</name>
    <dbReference type="NCBI Taxonomy" id="154538"/>
    <lineage>
        <taxon>Eukaryota</taxon>
        <taxon>Fungi</taxon>
        <taxon>Dikarya</taxon>
        <taxon>Basidiomycota</taxon>
        <taxon>Agaricomycotina</taxon>
        <taxon>Agaricomycetes</taxon>
        <taxon>Polyporales</taxon>
        <taxon>Polyporaceae</taxon>
        <taxon>Trametes</taxon>
    </lineage>
</organism>
<evidence type="ECO:0000256" key="14">
    <source>
        <dbReference type="SAM" id="MobiDB-lite"/>
    </source>
</evidence>
<feature type="signal peptide" evidence="15">
    <location>
        <begin position="1"/>
        <end position="19"/>
    </location>
</feature>
<proteinExistence type="inferred from homology"/>
<dbReference type="PANTHER" id="PTHR31490:SF35">
    <property type="entry name" value="ENDO-1,4-BETA-XYLANASE"/>
    <property type="match status" value="1"/>
</dbReference>
<feature type="region of interest" description="Disordered" evidence="14">
    <location>
        <begin position="49"/>
        <end position="72"/>
    </location>
</feature>
<evidence type="ECO:0000256" key="1">
    <source>
        <dbReference type="ARBA" id="ARBA00000681"/>
    </source>
</evidence>
<feature type="active site" description="Nucleophile" evidence="12">
    <location>
        <position position="329"/>
    </location>
</feature>
<evidence type="ECO:0000256" key="15">
    <source>
        <dbReference type="SAM" id="SignalP"/>
    </source>
</evidence>
<dbReference type="SMART" id="SM00633">
    <property type="entry name" value="Glyco_10"/>
    <property type="match status" value="1"/>
</dbReference>
<accession>A0A1M2V4G0</accession>
<evidence type="ECO:0000256" key="2">
    <source>
        <dbReference type="ARBA" id="ARBA00004613"/>
    </source>
</evidence>
<comment type="similarity">
    <text evidence="4 13">Belongs to the glycosyl hydrolase 10 (cellulase F) family.</text>
</comment>
<evidence type="ECO:0000256" key="3">
    <source>
        <dbReference type="ARBA" id="ARBA00004851"/>
    </source>
</evidence>
<dbReference type="Proteomes" id="UP000184267">
    <property type="component" value="Unassembled WGS sequence"/>
</dbReference>
<evidence type="ECO:0000256" key="13">
    <source>
        <dbReference type="RuleBase" id="RU361174"/>
    </source>
</evidence>
<dbReference type="OrthoDB" id="3055998at2759"/>
<dbReference type="InterPro" id="IPR017853">
    <property type="entry name" value="GH"/>
</dbReference>
<evidence type="ECO:0000256" key="10">
    <source>
        <dbReference type="ARBA" id="ARBA00023295"/>
    </source>
</evidence>
<name>A0A1M2V4G0_TRAPU</name>
<keyword evidence="5" id="KW-0964">Secreted</keyword>